<dbReference type="EMBL" id="JBHSCZ010000003">
    <property type="protein sequence ID" value="MFC4263631.1"/>
    <property type="molecule type" value="Genomic_DNA"/>
</dbReference>
<keyword evidence="2" id="KW-1185">Reference proteome</keyword>
<organism evidence="1 2">
    <name type="scientific">Ferruginibacter yonginensis</name>
    <dbReference type="NCBI Taxonomy" id="1310416"/>
    <lineage>
        <taxon>Bacteria</taxon>
        <taxon>Pseudomonadati</taxon>
        <taxon>Bacteroidota</taxon>
        <taxon>Chitinophagia</taxon>
        <taxon>Chitinophagales</taxon>
        <taxon>Chitinophagaceae</taxon>
        <taxon>Ferruginibacter</taxon>
    </lineage>
</organism>
<dbReference type="GO" id="GO:0004601">
    <property type="term" value="F:peroxidase activity"/>
    <property type="evidence" value="ECO:0007669"/>
    <property type="project" value="UniProtKB-KW"/>
</dbReference>
<keyword evidence="1" id="KW-0560">Oxidoreductase</keyword>
<dbReference type="InterPro" id="IPR036102">
    <property type="entry name" value="OsmC/Ohrsf"/>
</dbReference>
<evidence type="ECO:0000313" key="1">
    <source>
        <dbReference type="EMBL" id="MFC4263631.1"/>
    </source>
</evidence>
<evidence type="ECO:0000313" key="2">
    <source>
        <dbReference type="Proteomes" id="UP001595907"/>
    </source>
</evidence>
<dbReference type="SUPFAM" id="SSF82784">
    <property type="entry name" value="OsmC-like"/>
    <property type="match status" value="1"/>
</dbReference>
<accession>A0ABV8QTL8</accession>
<protein>
    <submittedName>
        <fullName evidence="1">OsmC family protein</fullName>
        <ecNumber evidence="1">1.11.1.-</ecNumber>
    </submittedName>
</protein>
<dbReference type="InterPro" id="IPR015946">
    <property type="entry name" value="KH_dom-like_a/b"/>
</dbReference>
<dbReference type="Proteomes" id="UP001595907">
    <property type="component" value="Unassembled WGS sequence"/>
</dbReference>
<dbReference type="InterPro" id="IPR003718">
    <property type="entry name" value="OsmC/Ohr_fam"/>
</dbReference>
<dbReference type="EC" id="1.11.1.-" evidence="1"/>
<dbReference type="Pfam" id="PF02566">
    <property type="entry name" value="OsmC"/>
    <property type="match status" value="1"/>
</dbReference>
<dbReference type="Gene3D" id="3.30.300.20">
    <property type="match status" value="1"/>
</dbReference>
<gene>
    <name evidence="1" type="ORF">ACFOWM_12120</name>
</gene>
<dbReference type="RefSeq" id="WP_379710470.1">
    <property type="nucleotide sequence ID" value="NZ_JBHSCZ010000003.1"/>
</dbReference>
<proteinExistence type="predicted"/>
<keyword evidence="1" id="KW-0575">Peroxidase</keyword>
<dbReference type="PANTHER" id="PTHR34352:SF1">
    <property type="entry name" value="PROTEIN YHFA"/>
    <property type="match status" value="1"/>
</dbReference>
<dbReference type="PANTHER" id="PTHR34352">
    <property type="entry name" value="PROTEIN YHFA"/>
    <property type="match status" value="1"/>
</dbReference>
<reference evidence="2" key="1">
    <citation type="journal article" date="2019" name="Int. J. Syst. Evol. Microbiol.">
        <title>The Global Catalogue of Microorganisms (GCM) 10K type strain sequencing project: providing services to taxonomists for standard genome sequencing and annotation.</title>
        <authorList>
            <consortium name="The Broad Institute Genomics Platform"/>
            <consortium name="The Broad Institute Genome Sequencing Center for Infectious Disease"/>
            <person name="Wu L."/>
            <person name="Ma J."/>
        </authorList>
    </citation>
    <scope>NUCLEOTIDE SEQUENCE [LARGE SCALE GENOMIC DNA]</scope>
    <source>
        <strain evidence="2">CECT 8289</strain>
    </source>
</reference>
<name>A0ABV8QTL8_9BACT</name>
<sequence>MQQHTVNTHFNGGMQFTANVSNHDVLMDATAEDGGNDSGASPKRLMLAALAGCTGIDIVSILNKMKVSFTDFDIHIDANLTEEHPKTYNKVNILYSIKLAEADQPKMEKAVTLSQEKYCGVSAMFKKFATVNWQIKYL</sequence>
<comment type="caution">
    <text evidence="1">The sequence shown here is derived from an EMBL/GenBank/DDBJ whole genome shotgun (WGS) entry which is preliminary data.</text>
</comment>